<protein>
    <recommendedName>
        <fullName evidence="8">Peptidase M3A/M3B catalytic domain-containing protein</fullName>
    </recommendedName>
</protein>
<dbReference type="InterPro" id="IPR045090">
    <property type="entry name" value="Pept_M3A_M3B"/>
</dbReference>
<dbReference type="PANTHER" id="PTHR11804:SF83">
    <property type="entry name" value="LD37516P"/>
    <property type="match status" value="1"/>
</dbReference>
<evidence type="ECO:0000256" key="1">
    <source>
        <dbReference type="ARBA" id="ARBA00022670"/>
    </source>
</evidence>
<dbReference type="Gene3D" id="1.10.1370.40">
    <property type="match status" value="1"/>
</dbReference>
<dbReference type="InterPro" id="IPR001567">
    <property type="entry name" value="Pept_M3A_M3B_dom"/>
</dbReference>
<proteinExistence type="inferred from homology"/>
<evidence type="ECO:0000256" key="4">
    <source>
        <dbReference type="ARBA" id="ARBA00022833"/>
    </source>
</evidence>
<name>A0A7S4EM75_9STRA</name>
<keyword evidence="5 6" id="KW-0482">Metalloprotease</keyword>
<reference evidence="9" key="1">
    <citation type="submission" date="2021-01" db="EMBL/GenBank/DDBJ databases">
        <authorList>
            <person name="Corre E."/>
            <person name="Pelletier E."/>
            <person name="Niang G."/>
            <person name="Scheremetjew M."/>
            <person name="Finn R."/>
            <person name="Kale V."/>
            <person name="Holt S."/>
            <person name="Cochrane G."/>
            <person name="Meng A."/>
            <person name="Brown T."/>
            <person name="Cohen L."/>
        </authorList>
    </citation>
    <scope>NUCLEOTIDE SEQUENCE</scope>
    <source>
        <strain evidence="9">10249 10 AB</strain>
    </source>
</reference>
<dbReference type="SUPFAM" id="SSF55486">
    <property type="entry name" value="Metalloproteases ('zincins'), catalytic domain"/>
    <property type="match status" value="1"/>
</dbReference>
<evidence type="ECO:0000256" key="6">
    <source>
        <dbReference type="RuleBase" id="RU003435"/>
    </source>
</evidence>
<dbReference type="GO" id="GO:0004222">
    <property type="term" value="F:metalloendopeptidase activity"/>
    <property type="evidence" value="ECO:0007669"/>
    <property type="project" value="InterPro"/>
</dbReference>
<evidence type="ECO:0000256" key="3">
    <source>
        <dbReference type="ARBA" id="ARBA00022801"/>
    </source>
</evidence>
<dbReference type="PANTHER" id="PTHR11804">
    <property type="entry name" value="PROTEASE M3 THIMET OLIGOPEPTIDASE-RELATED"/>
    <property type="match status" value="1"/>
</dbReference>
<feature type="region of interest" description="Disordered" evidence="7">
    <location>
        <begin position="304"/>
        <end position="327"/>
    </location>
</feature>
<evidence type="ECO:0000256" key="2">
    <source>
        <dbReference type="ARBA" id="ARBA00022723"/>
    </source>
</evidence>
<evidence type="ECO:0000259" key="8">
    <source>
        <dbReference type="Pfam" id="PF01432"/>
    </source>
</evidence>
<dbReference type="EMBL" id="HBIX01022037">
    <property type="protein sequence ID" value="CAE0722664.1"/>
    <property type="molecule type" value="Transcribed_RNA"/>
</dbReference>
<feature type="compositionally biased region" description="Low complexity" evidence="7">
    <location>
        <begin position="311"/>
        <end position="320"/>
    </location>
</feature>
<dbReference type="AlphaFoldDB" id="A0A7S4EM75"/>
<organism evidence="9">
    <name type="scientific">Pseudo-nitzschia australis</name>
    <dbReference type="NCBI Taxonomy" id="44445"/>
    <lineage>
        <taxon>Eukaryota</taxon>
        <taxon>Sar</taxon>
        <taxon>Stramenopiles</taxon>
        <taxon>Ochrophyta</taxon>
        <taxon>Bacillariophyta</taxon>
        <taxon>Bacillariophyceae</taxon>
        <taxon>Bacillariophycidae</taxon>
        <taxon>Bacillariales</taxon>
        <taxon>Bacillariaceae</taxon>
        <taxon>Pseudo-nitzschia</taxon>
    </lineage>
</organism>
<keyword evidence="4 6" id="KW-0862">Zinc</keyword>
<accession>A0A7S4EM75</accession>
<evidence type="ECO:0000256" key="7">
    <source>
        <dbReference type="SAM" id="MobiDB-lite"/>
    </source>
</evidence>
<dbReference type="GO" id="GO:0006508">
    <property type="term" value="P:proteolysis"/>
    <property type="evidence" value="ECO:0007669"/>
    <property type="project" value="UniProtKB-KW"/>
</dbReference>
<feature type="domain" description="Peptidase M3A/M3B catalytic" evidence="8">
    <location>
        <begin position="482"/>
        <end position="824"/>
    </location>
</feature>
<keyword evidence="2 6" id="KW-0479">Metal-binding</keyword>
<evidence type="ECO:0000313" key="9">
    <source>
        <dbReference type="EMBL" id="CAE0722664.1"/>
    </source>
</evidence>
<comment type="cofactor">
    <cofactor evidence="6">
        <name>Zn(2+)</name>
        <dbReference type="ChEBI" id="CHEBI:29105"/>
    </cofactor>
    <text evidence="6">Binds 1 zinc ion.</text>
</comment>
<sequence>MRRILVATRGQRRPRQQWRPNINTVSCSVANSNASGFGVLSSSTNNDCPYPTRHLNETSNCSTSFKSMPMSTSSTAASVSCWFKDVLRTKSLTPPNPILQSLPSPEKILESLSTSTARDNNSDDNSTIAATAAEENPSISFLPKFSILQPHHLQKAAEEISRQYDVELAQLEVRLMSVSGSEDFDEGESSPSPSKPRSALSTLLLDVDRLTAPVTQLREVSDLYATLASPPDRIDEWREAADTADDLLVSSSTTGQFLEKLYRSGIVYRALVAALAESEQKTTTTIPSVLVPFLKRGAHMDTVAGNSFGKDNSTNNGDGNTDNEEEQYRDDVESFQQLQDELSILNDRLENLVSYDRASKAMRLQCMSDMYNCIGLSRMQSESLTTLATTQNHHHNNNNNSAVWELARLQHHHMVVSPRDELTERLFPEIASFLQPFLPTQTKLDLEGVGAFLESKSEVANKFLGQSGAEAQKASMKARFDFKQRMQLHGVMEGLTDFCDTVLGIAVVVDEMEASPIGKEAGWSKNVRLLHLYEKPKAPHSEGDKEQNEEDVADAATATANGKVRYLGTIYFDPFADSYWRTDDAKELVTTKLFTKQVTGQTIAPVAIMALKITPIWDDTPVPMTWNDTRDLLYQFGNAVQLILTQACRKENYHNNGKMIDPIPIDTSEFLGHFIEMWIQNDGFLHRLAQLSQDELMLEDETLKLLREDLKREKALDMMNTMFLSGLQFTVFDDFDPRGDETLVALQERLAIQYLPRSNLPDPSDLSPLLAVFQQSGVDQTMSAYGPLWSEVLASIVYEKFQKTDLRDRNEVERLGTGIRDLFLHSSKDDSTRHLSKKDFENLCGMKDVSGDSLKRVYGFNQLV</sequence>
<gene>
    <name evidence="9" type="ORF">PAUS00366_LOCUS15420</name>
</gene>
<keyword evidence="3 6" id="KW-0378">Hydrolase</keyword>
<dbReference type="Pfam" id="PF01432">
    <property type="entry name" value="Peptidase_M3"/>
    <property type="match status" value="1"/>
</dbReference>
<keyword evidence="1 6" id="KW-0645">Protease</keyword>
<evidence type="ECO:0000256" key="5">
    <source>
        <dbReference type="ARBA" id="ARBA00023049"/>
    </source>
</evidence>
<dbReference type="GO" id="GO:0046872">
    <property type="term" value="F:metal ion binding"/>
    <property type="evidence" value="ECO:0007669"/>
    <property type="project" value="UniProtKB-UniRule"/>
</dbReference>
<comment type="similarity">
    <text evidence="6">Belongs to the peptidase M3 family.</text>
</comment>